<gene>
    <name evidence="1" type="ORF">TRITD_7Av1G265450</name>
</gene>
<evidence type="ECO:0000313" key="1">
    <source>
        <dbReference type="EMBL" id="VAI80950.1"/>
    </source>
</evidence>
<dbReference type="Proteomes" id="UP000324705">
    <property type="component" value="Chromosome 7A"/>
</dbReference>
<proteinExistence type="predicted"/>
<accession>A0A9R1BTW0</accession>
<dbReference type="EMBL" id="LT934123">
    <property type="protein sequence ID" value="VAI80950.1"/>
    <property type="molecule type" value="Genomic_DNA"/>
</dbReference>
<dbReference type="PANTHER" id="PTHR31264:SF9">
    <property type="entry name" value="F-BOX DOMAIN-CONTAINING PROTEIN"/>
    <property type="match status" value="1"/>
</dbReference>
<reference evidence="1 2" key="1">
    <citation type="submission" date="2017-09" db="EMBL/GenBank/DDBJ databases">
        <authorList>
            <consortium name="International Durum Wheat Genome Sequencing Consortium (IDWGSC)"/>
            <person name="Milanesi L."/>
        </authorList>
    </citation>
    <scope>NUCLEOTIDE SEQUENCE [LARGE SCALE GENOMIC DNA]</scope>
    <source>
        <strain evidence="2">cv. Svevo</strain>
    </source>
</reference>
<organism evidence="1 2">
    <name type="scientific">Triticum turgidum subsp. durum</name>
    <name type="common">Durum wheat</name>
    <name type="synonym">Triticum durum</name>
    <dbReference type="NCBI Taxonomy" id="4567"/>
    <lineage>
        <taxon>Eukaryota</taxon>
        <taxon>Viridiplantae</taxon>
        <taxon>Streptophyta</taxon>
        <taxon>Embryophyta</taxon>
        <taxon>Tracheophyta</taxon>
        <taxon>Spermatophyta</taxon>
        <taxon>Magnoliopsida</taxon>
        <taxon>Liliopsida</taxon>
        <taxon>Poales</taxon>
        <taxon>Poaceae</taxon>
        <taxon>BOP clade</taxon>
        <taxon>Pooideae</taxon>
        <taxon>Triticodae</taxon>
        <taxon>Triticeae</taxon>
        <taxon>Triticinae</taxon>
        <taxon>Triticum</taxon>
    </lineage>
</organism>
<sequence length="157" mass="17974">MNKKELLVLDTRTMEFSIADFPPGAWLQLQVAIVDAGEGRVGMFSTQDGNVCYESILCYMVRQNKGESSGQWDMKTISVGYGYRHYIRAATENYLILLRMDAQWPDVTLLVPQSKMDFFSFDVKTMQLERMFAEHNQRSAVHIYTNFPPSLLSSPTV</sequence>
<name>A0A9R1BTW0_TRITD</name>
<keyword evidence="2" id="KW-1185">Reference proteome</keyword>
<dbReference type="PANTHER" id="PTHR31264">
    <property type="entry name" value="OS07G0554500 PROTEIN-RELATED"/>
    <property type="match status" value="1"/>
</dbReference>
<evidence type="ECO:0000313" key="2">
    <source>
        <dbReference type="Proteomes" id="UP000324705"/>
    </source>
</evidence>
<dbReference type="AlphaFoldDB" id="A0A9R1BTW0"/>
<dbReference type="Gramene" id="TRITD7Av1G265450.1">
    <property type="protein sequence ID" value="TRITD7Av1G265450.1"/>
    <property type="gene ID" value="TRITD7Av1G265450"/>
</dbReference>
<protein>
    <submittedName>
        <fullName evidence="1">Uncharacterized protein</fullName>
    </submittedName>
</protein>